<protein>
    <submittedName>
        <fullName evidence="1">Uncharacterized protein</fullName>
    </submittedName>
</protein>
<accession>A0AAE3HAJ9</accession>
<evidence type="ECO:0000313" key="1">
    <source>
        <dbReference type="EMBL" id="MCQ6962791.1"/>
    </source>
</evidence>
<name>A0AAE3HAJ9_9EURY</name>
<comment type="caution">
    <text evidence="1">The sequence shown here is derived from an EMBL/GenBank/DDBJ whole genome shotgun (WGS) entry which is preliminary data.</text>
</comment>
<dbReference type="Proteomes" id="UP001206983">
    <property type="component" value="Unassembled WGS sequence"/>
</dbReference>
<organism evidence="1 2">
    <name type="scientific">Methanolobus chelungpuianus</name>
    <dbReference type="NCBI Taxonomy" id="502115"/>
    <lineage>
        <taxon>Archaea</taxon>
        <taxon>Methanobacteriati</taxon>
        <taxon>Methanobacteriota</taxon>
        <taxon>Stenosarchaea group</taxon>
        <taxon>Methanomicrobia</taxon>
        <taxon>Methanosarcinales</taxon>
        <taxon>Methanosarcinaceae</taxon>
        <taxon>Methanolobus</taxon>
    </lineage>
</organism>
<evidence type="ECO:0000313" key="2">
    <source>
        <dbReference type="Proteomes" id="UP001206983"/>
    </source>
</evidence>
<dbReference type="EMBL" id="JTEO01000004">
    <property type="protein sequence ID" value="MCQ6962791.1"/>
    <property type="molecule type" value="Genomic_DNA"/>
</dbReference>
<keyword evidence="2" id="KW-1185">Reference proteome</keyword>
<reference evidence="1 2" key="1">
    <citation type="journal article" date="2011" name="Appl. Environ. Microbiol.">
        <title>Methanogenic archaea isolated from Taiwan's Chelungpu fault.</title>
        <authorList>
            <person name="Wu S.Y."/>
            <person name="Lai M.C."/>
        </authorList>
    </citation>
    <scope>NUCLEOTIDE SEQUENCE [LARGE SCALE GENOMIC DNA]</scope>
    <source>
        <strain evidence="1 2">St545Mb</strain>
    </source>
</reference>
<dbReference type="AlphaFoldDB" id="A0AAE3HAJ9"/>
<dbReference type="RefSeq" id="WP_256622634.1">
    <property type="nucleotide sequence ID" value="NZ_JTEO01000004.1"/>
</dbReference>
<sequence length="59" mass="6687">MNILNRISYAGVWIVYQLVKARADVHSILPAGSLEPMARIAEPYNKPISEYFRLLQAVV</sequence>
<gene>
    <name evidence="1" type="ORF">PV02_06745</name>
</gene>
<proteinExistence type="predicted"/>